<name>A0A8S9RVP0_BRACR</name>
<reference evidence="1" key="1">
    <citation type="submission" date="2019-12" db="EMBL/GenBank/DDBJ databases">
        <title>Genome sequencing and annotation of Brassica cretica.</title>
        <authorList>
            <person name="Studholme D.J."/>
            <person name="Sarris P."/>
        </authorList>
    </citation>
    <scope>NUCLEOTIDE SEQUENCE</scope>
    <source>
        <strain evidence="1">PFS-109/04</strain>
        <tissue evidence="1">Leaf</tissue>
    </source>
</reference>
<evidence type="ECO:0000313" key="2">
    <source>
        <dbReference type="Proteomes" id="UP000712600"/>
    </source>
</evidence>
<protein>
    <submittedName>
        <fullName evidence="1">Uncharacterized protein</fullName>
    </submittedName>
</protein>
<dbReference type="AlphaFoldDB" id="A0A8S9RVP0"/>
<evidence type="ECO:0000313" key="1">
    <source>
        <dbReference type="EMBL" id="KAF3585381.1"/>
    </source>
</evidence>
<organism evidence="1 2">
    <name type="scientific">Brassica cretica</name>
    <name type="common">Mustard</name>
    <dbReference type="NCBI Taxonomy" id="69181"/>
    <lineage>
        <taxon>Eukaryota</taxon>
        <taxon>Viridiplantae</taxon>
        <taxon>Streptophyta</taxon>
        <taxon>Embryophyta</taxon>
        <taxon>Tracheophyta</taxon>
        <taxon>Spermatophyta</taxon>
        <taxon>Magnoliopsida</taxon>
        <taxon>eudicotyledons</taxon>
        <taxon>Gunneridae</taxon>
        <taxon>Pentapetalae</taxon>
        <taxon>rosids</taxon>
        <taxon>malvids</taxon>
        <taxon>Brassicales</taxon>
        <taxon>Brassicaceae</taxon>
        <taxon>Brassiceae</taxon>
        <taxon>Brassica</taxon>
    </lineage>
</organism>
<gene>
    <name evidence="1" type="ORF">F2Q69_00026607</name>
</gene>
<dbReference type="Proteomes" id="UP000712600">
    <property type="component" value="Unassembled WGS sequence"/>
</dbReference>
<dbReference type="EMBL" id="QGKX02000088">
    <property type="protein sequence ID" value="KAF3585381.1"/>
    <property type="molecule type" value="Genomic_DNA"/>
</dbReference>
<comment type="caution">
    <text evidence="1">The sequence shown here is derived from an EMBL/GenBank/DDBJ whole genome shotgun (WGS) entry which is preliminary data.</text>
</comment>
<sequence>MGSPCPVSISEASNAADDVAIPEMMFAPGEEPVGVRVLTYQSSRAISSILNVLEEEKYRRFERPPLENL</sequence>
<proteinExistence type="predicted"/>
<accession>A0A8S9RVP0</accession>